<dbReference type="RefSeq" id="WP_344492067.1">
    <property type="nucleotide sequence ID" value="NZ_BAAAUD010000013.1"/>
</dbReference>
<name>A0ABP6JFV9_9ACTN</name>
<dbReference type="Gene3D" id="2.60.120.200">
    <property type="match status" value="1"/>
</dbReference>
<keyword evidence="2" id="KW-1185">Reference proteome</keyword>
<protein>
    <recommendedName>
        <fullName evidence="3">LamG-like jellyroll fold domain-containing protein</fullName>
    </recommendedName>
</protein>
<organism evidence="1 2">
    <name type="scientific">Streptomyces enissocaesilis</name>
    <dbReference type="NCBI Taxonomy" id="332589"/>
    <lineage>
        <taxon>Bacteria</taxon>
        <taxon>Bacillati</taxon>
        <taxon>Actinomycetota</taxon>
        <taxon>Actinomycetes</taxon>
        <taxon>Kitasatosporales</taxon>
        <taxon>Streptomycetaceae</taxon>
        <taxon>Streptomyces</taxon>
        <taxon>Streptomyces rochei group</taxon>
    </lineage>
</organism>
<accession>A0ABP6JFV9</accession>
<dbReference type="SUPFAM" id="SSF49899">
    <property type="entry name" value="Concanavalin A-like lectins/glucanases"/>
    <property type="match status" value="1"/>
</dbReference>
<dbReference type="Pfam" id="PF13385">
    <property type="entry name" value="Laminin_G_3"/>
    <property type="match status" value="1"/>
</dbReference>
<sequence length="816" mass="87383">MPLLVEMGWGGLVQAPDTITWTDITPYVDVTQKVVITRGASDEFSEAQPGTATLRLDNERRLFSPGHSGSPYYPFVRRNAPIRISVAVIPQQIGAGPTWPLAQLGDDFDDGRVNTTLWPTNTGGATETSAGRLRIPMTPGVDTSFASARVWTLASSQVTAKLARTPTASGSSSATASMWVTSTTAGTRIGWHFNAITRVLSAMTQVGGADATPTSFQHDVREHVWLRIREAGGTVYWETSGDGYSWTTARTLATPAWVASQVHAVEFPTSRTGGTASEIEWDLVGAVVRPRFWGMVNDWPVRWSGLESTVSITATDIFKRLNRMPPLRSMLSEEILQAAPLVYYPLAEPSTSTSAGDLSGTAAGALAITQAGSGGTLEFAAGTGPPAAGEPCPMFTPASTSAGKYLTADLGQVFQDTSSSRINFIECWFSTSTTGRVILAVASADQYNQMVFALSATGTLQIEYTEDAPGATTVVPIATGNLANGQLHHIAYDEYAFSIYVDGVTYSTGSAPSMGRGMRNLSVGGYKGTRLWSGSIAHLAFYANAYYPMAATLLDHRTAGTTGFEGETADARIARLARYAGLDSVTISGTTHDPVASQGPAGTGALARMREVEVTESAKLFARRDWYGLAYQSRDVRYNPDPLGEAFTIAYADLDTSGVEVTDDDQKLVNTVDASRPGGATQRVAAPESVATFGPYERSLDLLKTSDNSVLDAAYWLVSRYANLEPELREVPVDAATLPTYLDILDADISSYFSVTAMPSQAPAPELRVTVEGYTETLSDVEHHIQFRTSRSATDSVWVLGDPTYGVLDSTTRLAY</sequence>
<evidence type="ECO:0008006" key="3">
    <source>
        <dbReference type="Google" id="ProtNLM"/>
    </source>
</evidence>
<comment type="caution">
    <text evidence="1">The sequence shown here is derived from an EMBL/GenBank/DDBJ whole genome shotgun (WGS) entry which is preliminary data.</text>
</comment>
<evidence type="ECO:0000313" key="2">
    <source>
        <dbReference type="Proteomes" id="UP001500403"/>
    </source>
</evidence>
<dbReference type="EMBL" id="BAAAUD010000013">
    <property type="protein sequence ID" value="GAA2929891.1"/>
    <property type="molecule type" value="Genomic_DNA"/>
</dbReference>
<evidence type="ECO:0000313" key="1">
    <source>
        <dbReference type="EMBL" id="GAA2929891.1"/>
    </source>
</evidence>
<dbReference type="Proteomes" id="UP001500403">
    <property type="component" value="Unassembled WGS sequence"/>
</dbReference>
<dbReference type="InterPro" id="IPR013320">
    <property type="entry name" value="ConA-like_dom_sf"/>
</dbReference>
<proteinExistence type="predicted"/>
<gene>
    <name evidence="1" type="ORF">GCM10010446_13130</name>
</gene>
<reference evidence="2" key="1">
    <citation type="journal article" date="2019" name="Int. J. Syst. Evol. Microbiol.">
        <title>The Global Catalogue of Microorganisms (GCM) 10K type strain sequencing project: providing services to taxonomists for standard genome sequencing and annotation.</title>
        <authorList>
            <consortium name="The Broad Institute Genomics Platform"/>
            <consortium name="The Broad Institute Genome Sequencing Center for Infectious Disease"/>
            <person name="Wu L."/>
            <person name="Ma J."/>
        </authorList>
    </citation>
    <scope>NUCLEOTIDE SEQUENCE [LARGE SCALE GENOMIC DNA]</scope>
    <source>
        <strain evidence="2">JCM 9088</strain>
    </source>
</reference>